<dbReference type="EMBL" id="MCFL01000025">
    <property type="protein sequence ID" value="ORZ34936.1"/>
    <property type="molecule type" value="Genomic_DNA"/>
</dbReference>
<evidence type="ECO:0008006" key="5">
    <source>
        <dbReference type="Google" id="ProtNLM"/>
    </source>
</evidence>
<sequence>MSSFGNPRSNVGPRGRGAANASGPQAGNAQSSAHKDRLDLRLLNEFQQATGLAFTLDEIRQPDFVKTLVQKVFIEMQILTEDNILQVAQVMDVDITLQGNMGMFQQQVELLAWAKVGSYLFSEIAREFNLEPPSGNRSDFIFTLTDMYRGNPDRVVKAIEMIARLFDRTRSIMAKIKEEGLQSEQARSTVQEHDETISRLDTEKQALADLAEQDRQQAEQMRTQNHAIMRETKAVNTRRDKAIDEIEEGRKRQARIQQERDKEHMEVNLISEAIATKKSYIIDDPKVMRAGLEKLHSQMEASKARADAVTQKRVNITANIQAVEDFTTDVGQLTLRLKELCETRDELNKVVADCGQYEIRLAKITEEKAALMSQHQSADESLARAKDVLTRQEQDFEARRAAHAEAAAAAAADLEALLTHVEQNSARVEELLSEAAQLAETMRVAKARFAEDMQRMCEHMDAWIKALEGGVVAEVDRLFVEESGPDGLFAPKQVPMLDEVEEDAMIR</sequence>
<comment type="caution">
    <text evidence="3">The sequence shown here is derived from an EMBL/GenBank/DDBJ whole genome shotgun (WGS) entry which is preliminary data.</text>
</comment>
<accession>A0A1Y2HK45</accession>
<evidence type="ECO:0000256" key="1">
    <source>
        <dbReference type="SAM" id="Coils"/>
    </source>
</evidence>
<reference evidence="3 4" key="1">
    <citation type="submission" date="2016-07" db="EMBL/GenBank/DDBJ databases">
        <title>Pervasive Adenine N6-methylation of Active Genes in Fungi.</title>
        <authorList>
            <consortium name="DOE Joint Genome Institute"/>
            <person name="Mondo S.J."/>
            <person name="Dannebaum R.O."/>
            <person name="Kuo R.C."/>
            <person name="Labutti K."/>
            <person name="Haridas S."/>
            <person name="Kuo A."/>
            <person name="Salamov A."/>
            <person name="Ahrendt S.R."/>
            <person name="Lipzen A."/>
            <person name="Sullivan W."/>
            <person name="Andreopoulos W.B."/>
            <person name="Clum A."/>
            <person name="Lindquist E."/>
            <person name="Daum C."/>
            <person name="Ramamoorthy G.K."/>
            <person name="Gryganskyi A."/>
            <person name="Culley D."/>
            <person name="Magnuson J.K."/>
            <person name="James T.Y."/>
            <person name="O'Malley M.A."/>
            <person name="Stajich J.E."/>
            <person name="Spatafora J.W."/>
            <person name="Visel A."/>
            <person name="Grigoriev I.V."/>
        </authorList>
    </citation>
    <scope>NUCLEOTIDE SEQUENCE [LARGE SCALE GENOMIC DNA]</scope>
    <source>
        <strain evidence="3 4">PL171</strain>
    </source>
</reference>
<dbReference type="AlphaFoldDB" id="A0A1Y2HK45"/>
<evidence type="ECO:0000256" key="2">
    <source>
        <dbReference type="SAM" id="MobiDB-lite"/>
    </source>
</evidence>
<evidence type="ECO:0000313" key="3">
    <source>
        <dbReference type="EMBL" id="ORZ34936.1"/>
    </source>
</evidence>
<proteinExistence type="predicted"/>
<feature type="coiled-coil region" evidence="1">
    <location>
        <begin position="204"/>
        <end position="259"/>
    </location>
</feature>
<evidence type="ECO:0000313" key="4">
    <source>
        <dbReference type="Proteomes" id="UP000193411"/>
    </source>
</evidence>
<organism evidence="3 4">
    <name type="scientific">Catenaria anguillulae PL171</name>
    <dbReference type="NCBI Taxonomy" id="765915"/>
    <lineage>
        <taxon>Eukaryota</taxon>
        <taxon>Fungi</taxon>
        <taxon>Fungi incertae sedis</taxon>
        <taxon>Blastocladiomycota</taxon>
        <taxon>Blastocladiomycetes</taxon>
        <taxon>Blastocladiales</taxon>
        <taxon>Catenariaceae</taxon>
        <taxon>Catenaria</taxon>
    </lineage>
</organism>
<gene>
    <name evidence="3" type="ORF">BCR44DRAFT_36684</name>
</gene>
<keyword evidence="4" id="KW-1185">Reference proteome</keyword>
<keyword evidence="1" id="KW-0175">Coiled coil</keyword>
<feature type="coiled-coil region" evidence="1">
    <location>
        <begin position="404"/>
        <end position="448"/>
    </location>
</feature>
<feature type="compositionally biased region" description="Polar residues" evidence="2">
    <location>
        <begin position="22"/>
        <end position="32"/>
    </location>
</feature>
<dbReference type="Proteomes" id="UP000193411">
    <property type="component" value="Unassembled WGS sequence"/>
</dbReference>
<feature type="region of interest" description="Disordered" evidence="2">
    <location>
        <begin position="1"/>
        <end position="34"/>
    </location>
</feature>
<protein>
    <recommendedName>
        <fullName evidence="5">Nuf2 family-domain-containing protein</fullName>
    </recommendedName>
</protein>
<name>A0A1Y2HK45_9FUNG</name>